<dbReference type="Proteomes" id="UP001497382">
    <property type="component" value="Unassembled WGS sequence"/>
</dbReference>
<evidence type="ECO:0000313" key="3">
    <source>
        <dbReference type="Proteomes" id="UP001497382"/>
    </source>
</evidence>
<sequence>MTRPSIKSSIGDKTVNAVMHAYVIPLSLAQKGRIYHQVACPVSWTSHVPTPPQSHPPLSQRPQTYQSGGGPRSRYGT</sequence>
<gene>
    <name evidence="2" type="ORF">LARSCL_LOCUS6153</name>
</gene>
<organism evidence="2 3">
    <name type="scientific">Larinioides sclopetarius</name>
    <dbReference type="NCBI Taxonomy" id="280406"/>
    <lineage>
        <taxon>Eukaryota</taxon>
        <taxon>Metazoa</taxon>
        <taxon>Ecdysozoa</taxon>
        <taxon>Arthropoda</taxon>
        <taxon>Chelicerata</taxon>
        <taxon>Arachnida</taxon>
        <taxon>Araneae</taxon>
        <taxon>Araneomorphae</taxon>
        <taxon>Entelegynae</taxon>
        <taxon>Araneoidea</taxon>
        <taxon>Araneidae</taxon>
        <taxon>Larinioides</taxon>
    </lineage>
</organism>
<comment type="caution">
    <text evidence="2">The sequence shown here is derived from an EMBL/GenBank/DDBJ whole genome shotgun (WGS) entry which is preliminary data.</text>
</comment>
<name>A0AAV1ZJY7_9ARAC</name>
<keyword evidence="3" id="KW-1185">Reference proteome</keyword>
<feature type="compositionally biased region" description="Polar residues" evidence="1">
    <location>
        <begin position="56"/>
        <end position="66"/>
    </location>
</feature>
<accession>A0AAV1ZJY7</accession>
<feature type="region of interest" description="Disordered" evidence="1">
    <location>
        <begin position="45"/>
        <end position="77"/>
    </location>
</feature>
<evidence type="ECO:0000256" key="1">
    <source>
        <dbReference type="SAM" id="MobiDB-lite"/>
    </source>
</evidence>
<proteinExistence type="predicted"/>
<dbReference type="EMBL" id="CAXIEN010000058">
    <property type="protein sequence ID" value="CAL1272031.1"/>
    <property type="molecule type" value="Genomic_DNA"/>
</dbReference>
<dbReference type="AlphaFoldDB" id="A0AAV1ZJY7"/>
<evidence type="ECO:0000313" key="2">
    <source>
        <dbReference type="EMBL" id="CAL1272031.1"/>
    </source>
</evidence>
<protein>
    <submittedName>
        <fullName evidence="2">Uncharacterized protein</fullName>
    </submittedName>
</protein>
<reference evidence="2 3" key="1">
    <citation type="submission" date="2024-04" db="EMBL/GenBank/DDBJ databases">
        <authorList>
            <person name="Rising A."/>
            <person name="Reimegard J."/>
            <person name="Sonavane S."/>
            <person name="Akerstrom W."/>
            <person name="Nylinder S."/>
            <person name="Hedman E."/>
            <person name="Kallberg Y."/>
        </authorList>
    </citation>
    <scope>NUCLEOTIDE SEQUENCE [LARGE SCALE GENOMIC DNA]</scope>
</reference>